<dbReference type="EMBL" id="JRPD02000002">
    <property type="protein sequence ID" value="TLE01301.1"/>
    <property type="molecule type" value="Genomic_DNA"/>
</dbReference>
<evidence type="ECO:0000313" key="4">
    <source>
        <dbReference type="Proteomes" id="UP000255139"/>
    </source>
</evidence>
<dbReference type="RefSeq" id="WP_052089901.1">
    <property type="nucleotide sequence ID" value="NZ_FZML01000017.1"/>
</dbReference>
<keyword evidence="4" id="KW-1185">Reference proteome</keyword>
<reference evidence="1 4" key="2">
    <citation type="submission" date="2018-06" db="EMBL/GenBank/DDBJ databases">
        <authorList>
            <consortium name="Pathogen Informatics"/>
            <person name="Doyle S."/>
        </authorList>
    </citation>
    <scope>NUCLEOTIDE SEQUENCE [LARGE SCALE GENOMIC DNA]</scope>
    <source>
        <strain evidence="1 4">NCTC12714</strain>
    </source>
</reference>
<dbReference type="OrthoDB" id="5319840at2"/>
<dbReference type="Pfam" id="PF01856">
    <property type="entry name" value="HP_OMP"/>
    <property type="match status" value="1"/>
</dbReference>
<reference evidence="2 3" key="1">
    <citation type="journal article" date="2014" name="Genome Announc.">
        <title>Draft genome sequences of eight enterohepatic helicobacter species isolated from both laboratory and wild rodents.</title>
        <authorList>
            <person name="Sheh A."/>
            <person name="Shen Z."/>
            <person name="Fox J.G."/>
        </authorList>
    </citation>
    <scope>NUCLEOTIDE SEQUENCE [LARGE SCALE GENOMIC DNA]</scope>
    <source>
        <strain evidence="2 3">ST1</strain>
    </source>
</reference>
<proteinExistence type="predicted"/>
<evidence type="ECO:0000313" key="2">
    <source>
        <dbReference type="EMBL" id="TLE01301.1"/>
    </source>
</evidence>
<dbReference type="EMBL" id="UGJE01000002">
    <property type="protein sequence ID" value="STQ87169.1"/>
    <property type="molecule type" value="Genomic_DNA"/>
</dbReference>
<evidence type="ECO:0000313" key="1">
    <source>
        <dbReference type="EMBL" id="STQ87169.1"/>
    </source>
</evidence>
<evidence type="ECO:0000313" key="3">
    <source>
        <dbReference type="Proteomes" id="UP000029922"/>
    </source>
</evidence>
<accession>A0A377PXF4</accession>
<sequence length="337" mass="38306">MKKVILFLFIFVGLARSDAIHEMNSMSKKEQIDNAEQEDDTDDLYDFVAPSNLNTYEQKLEYLEDLRYEVFNLRSKILDKNVDIQTNLPYGEYISDNDSAIRFNALAQAYADGFAKTGFFAGAGIGFLDVFASGTRTQTIRNPATNNNDIIQTPIATRSSPFVYSFRGGYQRFFNHHIGARIYGGIFIPLLLFTPVGDVDLRDGASTPRSDLKAFYALGHLSVDLLFEVPIDSKFRNYIGGFAGINVGMMYYRTYLSSNNKLMASPYIWDYALKVDYSFNLGVNLTIANIHRFEIGLNVPFAYLDLPGFAVEDKNIVRAELWRSALMSLNYHFMFKF</sequence>
<dbReference type="AlphaFoldDB" id="A0A377PXF4"/>
<organism evidence="1 4">
    <name type="scientific">Helicobacter muridarum</name>
    <dbReference type="NCBI Taxonomy" id="216"/>
    <lineage>
        <taxon>Bacteria</taxon>
        <taxon>Pseudomonadati</taxon>
        <taxon>Campylobacterota</taxon>
        <taxon>Epsilonproteobacteria</taxon>
        <taxon>Campylobacterales</taxon>
        <taxon>Helicobacteraceae</taxon>
        <taxon>Helicobacter</taxon>
    </lineage>
</organism>
<name>A0A377PXF4_9HELI</name>
<dbReference type="InterPro" id="IPR002718">
    <property type="entry name" value="OMP_Helicobacter"/>
</dbReference>
<gene>
    <name evidence="2" type="ORF">LS73_001035</name>
    <name evidence="1" type="ORF">NCTC12714_01991</name>
</gene>
<protein>
    <submittedName>
        <fullName evidence="1">3'-to-5' oligoribonuclease A</fullName>
    </submittedName>
    <submittedName>
        <fullName evidence="2">Outer membrane beta-barrel protein</fullName>
    </submittedName>
</protein>
<dbReference type="Proteomes" id="UP000255139">
    <property type="component" value="Unassembled WGS sequence"/>
</dbReference>
<dbReference type="Proteomes" id="UP000029922">
    <property type="component" value="Unassembled WGS sequence"/>
</dbReference>